<evidence type="ECO:0000313" key="2">
    <source>
        <dbReference type="Proteomes" id="UP001497680"/>
    </source>
</evidence>
<comment type="caution">
    <text evidence="1">The sequence shown here is derived from an EMBL/GenBank/DDBJ whole genome shotgun (WGS) entry which is preliminary data.</text>
</comment>
<protein>
    <submittedName>
        <fullName evidence="1">Glyoxalase-like domain-containing protein</fullName>
    </submittedName>
</protein>
<dbReference type="EMBL" id="MU394356">
    <property type="protein sequence ID" value="KAI6083206.1"/>
    <property type="molecule type" value="Genomic_DNA"/>
</dbReference>
<dbReference type="Proteomes" id="UP001497680">
    <property type="component" value="Unassembled WGS sequence"/>
</dbReference>
<reference evidence="1 2" key="1">
    <citation type="journal article" date="2022" name="New Phytol.">
        <title>Ecological generalism drives hyperdiversity of secondary metabolite gene clusters in xylarialean endophytes.</title>
        <authorList>
            <person name="Franco M.E.E."/>
            <person name="Wisecaver J.H."/>
            <person name="Arnold A.E."/>
            <person name="Ju Y.M."/>
            <person name="Slot J.C."/>
            <person name="Ahrendt S."/>
            <person name="Moore L.P."/>
            <person name="Eastman K.E."/>
            <person name="Scott K."/>
            <person name="Konkel Z."/>
            <person name="Mondo S.J."/>
            <person name="Kuo A."/>
            <person name="Hayes R.D."/>
            <person name="Haridas S."/>
            <person name="Andreopoulos B."/>
            <person name="Riley R."/>
            <person name="LaButti K."/>
            <person name="Pangilinan J."/>
            <person name="Lipzen A."/>
            <person name="Amirebrahimi M."/>
            <person name="Yan J."/>
            <person name="Adam C."/>
            <person name="Keymanesh K."/>
            <person name="Ng V."/>
            <person name="Louie K."/>
            <person name="Northen T."/>
            <person name="Drula E."/>
            <person name="Henrissat B."/>
            <person name="Hsieh H.M."/>
            <person name="Youens-Clark K."/>
            <person name="Lutzoni F."/>
            <person name="Miadlikowska J."/>
            <person name="Eastwood D.C."/>
            <person name="Hamelin R.C."/>
            <person name="Grigoriev I.V."/>
            <person name="U'Ren J.M."/>
        </authorList>
    </citation>
    <scope>NUCLEOTIDE SEQUENCE [LARGE SCALE GENOMIC DNA]</scope>
    <source>
        <strain evidence="1 2">ER1909</strain>
    </source>
</reference>
<keyword evidence="2" id="KW-1185">Reference proteome</keyword>
<name>A0ACC0CRW3_9PEZI</name>
<proteinExistence type="predicted"/>
<sequence length="302" mass="32255">MSTTPLVDHIVILIPHSFLSAPPTWFADLFHFYPGGRHADGLTENTLALLADGSYLEFIAFVPGVDPARRAAHHWGGKQEGDVVDWALTLPSSEGGGKEDAKLELLGQQKAFEQIQRKVRDKHLGVEYADLVGGGRVRPDGEVLKWEVAFPKRADDVDGGPVERGSVPFWCLDVTPRQLRVPYEVAPEFTKHPTGAVGVAGIEVLLEPGKTTESAGGVYDVLFGDSAKAGDNAEWKISSLAGQGIHSSGAVRLGPADGTKELHINISFFTDDKSLVGKSVGGKVDEQHTLTFNLVAASNGSG</sequence>
<evidence type="ECO:0000313" key="1">
    <source>
        <dbReference type="EMBL" id="KAI6083206.1"/>
    </source>
</evidence>
<accession>A0ACC0CRW3</accession>
<organism evidence="1 2">
    <name type="scientific">Hypoxylon rubiginosum</name>
    <dbReference type="NCBI Taxonomy" id="110542"/>
    <lineage>
        <taxon>Eukaryota</taxon>
        <taxon>Fungi</taxon>
        <taxon>Dikarya</taxon>
        <taxon>Ascomycota</taxon>
        <taxon>Pezizomycotina</taxon>
        <taxon>Sordariomycetes</taxon>
        <taxon>Xylariomycetidae</taxon>
        <taxon>Xylariales</taxon>
        <taxon>Hypoxylaceae</taxon>
        <taxon>Hypoxylon</taxon>
    </lineage>
</organism>
<gene>
    <name evidence="1" type="ORF">F4821DRAFT_196307</name>
</gene>